<dbReference type="EMBL" id="JAALLT010000002">
    <property type="protein sequence ID" value="NGP75942.1"/>
    <property type="molecule type" value="Genomic_DNA"/>
</dbReference>
<proteinExistence type="predicted"/>
<keyword evidence="2" id="KW-0808">Transferase</keyword>
<comment type="caution">
    <text evidence="2">The sequence shown here is derived from an EMBL/GenBank/DDBJ whole genome shotgun (WGS) entry which is preliminary data.</text>
</comment>
<name>A0A6M1ST24_9BACT</name>
<reference evidence="2 3" key="1">
    <citation type="submission" date="2020-02" db="EMBL/GenBank/DDBJ databases">
        <title>Balneolaceae bacterium YR4-1, complete genome.</title>
        <authorList>
            <person name="Li Y."/>
            <person name="Wu S."/>
        </authorList>
    </citation>
    <scope>NUCLEOTIDE SEQUENCE [LARGE SCALE GENOMIC DNA]</scope>
    <source>
        <strain evidence="2 3">YR4-1</strain>
    </source>
</reference>
<dbReference type="InterPro" id="IPR001173">
    <property type="entry name" value="Glyco_trans_2-like"/>
</dbReference>
<dbReference type="SUPFAM" id="SSF53448">
    <property type="entry name" value="Nucleotide-diphospho-sugar transferases"/>
    <property type="match status" value="1"/>
</dbReference>
<keyword evidence="3" id="KW-1185">Reference proteome</keyword>
<accession>A0A6M1ST24</accession>
<evidence type="ECO:0000259" key="1">
    <source>
        <dbReference type="Pfam" id="PF00535"/>
    </source>
</evidence>
<organism evidence="2 3">
    <name type="scientific">Halalkalibaculum roseum</name>
    <dbReference type="NCBI Taxonomy" id="2709311"/>
    <lineage>
        <taxon>Bacteria</taxon>
        <taxon>Pseudomonadati</taxon>
        <taxon>Balneolota</taxon>
        <taxon>Balneolia</taxon>
        <taxon>Balneolales</taxon>
        <taxon>Balneolaceae</taxon>
        <taxon>Halalkalibaculum</taxon>
    </lineage>
</organism>
<dbReference type="Pfam" id="PF00535">
    <property type="entry name" value="Glycos_transf_2"/>
    <property type="match status" value="1"/>
</dbReference>
<evidence type="ECO:0000313" key="2">
    <source>
        <dbReference type="EMBL" id="NGP75942.1"/>
    </source>
</evidence>
<dbReference type="GO" id="GO:0016758">
    <property type="term" value="F:hexosyltransferase activity"/>
    <property type="evidence" value="ECO:0007669"/>
    <property type="project" value="UniProtKB-ARBA"/>
</dbReference>
<dbReference type="PANTHER" id="PTHR22916">
    <property type="entry name" value="GLYCOSYLTRANSFERASE"/>
    <property type="match status" value="1"/>
</dbReference>
<evidence type="ECO:0000313" key="3">
    <source>
        <dbReference type="Proteomes" id="UP000473278"/>
    </source>
</evidence>
<sequence length="268" mass="31020">MAKLSIITINLNNVDGLKKTIESVLNQTFSDFEYIIIDGASEDGSLETIKQFSDRISYWVSEPDKGIYNAMNKGIKKAKGEYIIFMNSGDYFNNSKILERIFSIERKADFIIGEIEMFMENKNLKTNTPQNISFELLYNGTIYHQATFTKKTVFEQLGGYNENKQITSDWEFITLALAKHNMSYKVLDVEVANVDATGISTTNPDLVKKERAEMLENNFSLFIPDYEKLNRLEKLTFGYLLKLLYKKIRKLYWIAQKRLKDLKISISP</sequence>
<gene>
    <name evidence="2" type="ORF">G3570_04805</name>
</gene>
<dbReference type="AlphaFoldDB" id="A0A6M1ST24"/>
<dbReference type="PANTHER" id="PTHR22916:SF67">
    <property type="entry name" value="COLANIC ACID BIOSYNTHESIS GLYCOSYL TRANSFERASE WCAE-RELATED"/>
    <property type="match status" value="1"/>
</dbReference>
<feature type="domain" description="Glycosyltransferase 2-like" evidence="1">
    <location>
        <begin position="5"/>
        <end position="137"/>
    </location>
</feature>
<dbReference type="Gene3D" id="3.90.550.10">
    <property type="entry name" value="Spore Coat Polysaccharide Biosynthesis Protein SpsA, Chain A"/>
    <property type="match status" value="1"/>
</dbReference>
<dbReference type="CDD" id="cd06433">
    <property type="entry name" value="GT_2_WfgS_like"/>
    <property type="match status" value="1"/>
</dbReference>
<dbReference type="InterPro" id="IPR029044">
    <property type="entry name" value="Nucleotide-diphossugar_trans"/>
</dbReference>
<dbReference type="Proteomes" id="UP000473278">
    <property type="component" value="Unassembled WGS sequence"/>
</dbReference>
<protein>
    <submittedName>
        <fullName evidence="2">Glycosyltransferase</fullName>
    </submittedName>
</protein>
<dbReference type="RefSeq" id="WP_165139855.1">
    <property type="nucleotide sequence ID" value="NZ_JAALLT010000002.1"/>
</dbReference>